<name>A0A1F4Z892_9BACT</name>
<dbReference type="AlphaFoldDB" id="A0A1F4Z892"/>
<evidence type="ECO:0008006" key="4">
    <source>
        <dbReference type="Google" id="ProtNLM"/>
    </source>
</evidence>
<feature type="transmembrane region" description="Helical" evidence="1">
    <location>
        <begin position="327"/>
        <end position="349"/>
    </location>
</feature>
<reference evidence="2 3" key="1">
    <citation type="journal article" date="2016" name="Nat. Commun.">
        <title>Thousands of microbial genomes shed light on interconnected biogeochemical processes in an aquifer system.</title>
        <authorList>
            <person name="Anantharaman K."/>
            <person name="Brown C.T."/>
            <person name="Hug L.A."/>
            <person name="Sharon I."/>
            <person name="Castelle C.J."/>
            <person name="Probst A.J."/>
            <person name="Thomas B.C."/>
            <person name="Singh A."/>
            <person name="Wilkins M.J."/>
            <person name="Karaoz U."/>
            <person name="Brodie E.L."/>
            <person name="Williams K.H."/>
            <person name="Hubbard S.S."/>
            <person name="Banfield J.F."/>
        </authorList>
    </citation>
    <scope>NUCLEOTIDE SEQUENCE [LARGE SCALE GENOMIC DNA]</scope>
</reference>
<dbReference type="Proteomes" id="UP000178993">
    <property type="component" value="Unassembled WGS sequence"/>
</dbReference>
<feature type="transmembrane region" description="Helical" evidence="1">
    <location>
        <begin position="199"/>
        <end position="225"/>
    </location>
</feature>
<proteinExistence type="predicted"/>
<keyword evidence="1" id="KW-0812">Transmembrane</keyword>
<organism evidence="2 3">
    <name type="scientific">Candidatus Amesbacteria bacterium RIFCSPHIGHO2_12_FULL_48_14</name>
    <dbReference type="NCBI Taxonomy" id="1797257"/>
    <lineage>
        <taxon>Bacteria</taxon>
        <taxon>Candidatus Amesiibacteriota</taxon>
    </lineage>
</organism>
<evidence type="ECO:0000256" key="1">
    <source>
        <dbReference type="SAM" id="Phobius"/>
    </source>
</evidence>
<protein>
    <recommendedName>
        <fullName evidence="4">Glycosyltransferase RgtA/B/C/D-like domain-containing protein</fullName>
    </recommendedName>
</protein>
<gene>
    <name evidence="2" type="ORF">A3E17_00160</name>
</gene>
<feature type="transmembrane region" description="Helical" evidence="1">
    <location>
        <begin position="389"/>
        <end position="406"/>
    </location>
</feature>
<keyword evidence="1" id="KW-1133">Transmembrane helix</keyword>
<feature type="transmembrane region" description="Helical" evidence="1">
    <location>
        <begin position="361"/>
        <end position="377"/>
    </location>
</feature>
<keyword evidence="1" id="KW-0472">Membrane</keyword>
<feature type="transmembrane region" description="Helical" evidence="1">
    <location>
        <begin position="124"/>
        <end position="145"/>
    </location>
</feature>
<comment type="caution">
    <text evidence="2">The sequence shown here is derived from an EMBL/GenBank/DDBJ whole genome shotgun (WGS) entry which is preliminary data.</text>
</comment>
<feature type="transmembrane region" description="Helical" evidence="1">
    <location>
        <begin position="297"/>
        <end position="320"/>
    </location>
</feature>
<evidence type="ECO:0000313" key="3">
    <source>
        <dbReference type="Proteomes" id="UP000178993"/>
    </source>
</evidence>
<accession>A0A1F4Z892</accession>
<feature type="transmembrane region" description="Helical" evidence="1">
    <location>
        <begin position="94"/>
        <end position="115"/>
    </location>
</feature>
<sequence>MLSATAKKRLLILIGTLAWSATMVKSGLVYPFGMGFWGPNGHDGVWHISLAENLSRGNLNMPIFAGAKLQNYHLGFDLILATVHKLTAVPVSVLYFQILPPLLAVLIGLAAYYWVRLWTQNDICAWWSVFFIYFGGSFGWLVSWVRTGQLGGESMFWSQQAISTLVNPPFALSILLLLIGLIGLVGYQQTSSPRYFWMTSLAFGLVGFVKIYAGVIALSGLSLLAFRHRRLLPVFFISLTLFLVLFLPLNRNSSQLLVFQPGWFLETMMGLPDRFNWPRFYQAMITYPQAANWPKAVLAYAVAATIFVLGNLGTRAFAFFHLKSSSLFSISELFIWQGIALGFIFPMLFLQAGTPWNTIQFFYYTQFFAAILAGIFIGRLPEIIKNRKILFTIYSLLFTFTLPTSIDTLRHYLPSRPPAKISTEELEALKFLRRQPAGVVLTPPFDRGAAENTVLSPPRPLYLYESTAYVSAFSAQPVYLEDEVNLDITGYDWKSRRRQLEEFFAQRDAASASDFLAQNKIAYIYLPDIAHTRPRLSASELGFTTLFANSQVAIWSR</sequence>
<dbReference type="EMBL" id="MEXL01000027">
    <property type="protein sequence ID" value="OGD02425.1"/>
    <property type="molecule type" value="Genomic_DNA"/>
</dbReference>
<evidence type="ECO:0000313" key="2">
    <source>
        <dbReference type="EMBL" id="OGD02425.1"/>
    </source>
</evidence>
<feature type="transmembrane region" description="Helical" evidence="1">
    <location>
        <begin position="165"/>
        <end position="187"/>
    </location>
</feature>
<feature type="transmembrane region" description="Helical" evidence="1">
    <location>
        <begin position="231"/>
        <end position="249"/>
    </location>
</feature>